<reference evidence="2 3" key="1">
    <citation type="journal article" date="2016" name="BMC Genomics">
        <title>Comparative genomic and transcriptomic analyses of the Fuzhuan brick tea-fermentation fungus Aspergillus cristatus.</title>
        <authorList>
            <person name="Ge Y."/>
            <person name="Wang Y."/>
            <person name="Liu Y."/>
            <person name="Tan Y."/>
            <person name="Ren X."/>
            <person name="Zhang X."/>
            <person name="Hyde K.D."/>
            <person name="Liu Y."/>
            <person name="Liu Z."/>
        </authorList>
    </citation>
    <scope>NUCLEOTIDE SEQUENCE [LARGE SCALE GENOMIC DNA]</scope>
    <source>
        <strain evidence="2 3">GZAAS20.1005</strain>
    </source>
</reference>
<dbReference type="VEuPathDB" id="FungiDB:SI65_09180"/>
<dbReference type="Proteomes" id="UP000094569">
    <property type="component" value="Unassembled WGS sequence"/>
</dbReference>
<evidence type="ECO:0000313" key="3">
    <source>
        <dbReference type="Proteomes" id="UP000094569"/>
    </source>
</evidence>
<proteinExistence type="predicted"/>
<dbReference type="STRING" id="573508.A0A1E3B2T7"/>
<organism evidence="2 3">
    <name type="scientific">Aspergillus cristatus</name>
    <name type="common">Chinese Fuzhuan brick tea-fermentation fungus</name>
    <name type="synonym">Eurotium cristatum</name>
    <dbReference type="NCBI Taxonomy" id="573508"/>
    <lineage>
        <taxon>Eukaryota</taxon>
        <taxon>Fungi</taxon>
        <taxon>Dikarya</taxon>
        <taxon>Ascomycota</taxon>
        <taxon>Pezizomycotina</taxon>
        <taxon>Eurotiomycetes</taxon>
        <taxon>Eurotiomycetidae</taxon>
        <taxon>Eurotiales</taxon>
        <taxon>Aspergillaceae</taxon>
        <taxon>Aspergillus</taxon>
        <taxon>Aspergillus subgen. Aspergillus</taxon>
    </lineage>
</organism>
<feature type="region of interest" description="Disordered" evidence="1">
    <location>
        <begin position="215"/>
        <end position="234"/>
    </location>
</feature>
<protein>
    <recommendedName>
        <fullName evidence="4">Fungal-type protein kinase domain-containing protein</fullName>
    </recommendedName>
</protein>
<dbReference type="EMBL" id="JXNT01000017">
    <property type="protein sequence ID" value="ODM15239.1"/>
    <property type="molecule type" value="Genomic_DNA"/>
</dbReference>
<sequence>MTESLLDYLVKRNPTVIAPAGSAPGGPTFTFSEDWDTIENVEEWSEFNYETLTLRFGEDLRRQVPRFDATSKCEEGGYNEIYDERGLCDLICMSITGPVSAVLRPLFITSSGRVLESRGCYPDWGAGHNMVLNAEGRARALVLGDTKFNWSPTNAITTVQTTVNDSYEDAPMRDDVRPFEQVQYYGAVYKCRYVFIITENELVVMQLHLAPDPVRTSPRPVRTRPPPSHQRVISSSEISKQFTDMSIDESVRESVLKARIGLVKYKRIPWSAEKGLTIRLALYCLVRLADEDGNDLKVEYSSLVSPVSMVEEGN</sequence>
<accession>A0A1E3B2T7</accession>
<name>A0A1E3B2T7_ASPCR</name>
<dbReference type="OrthoDB" id="4500825at2759"/>
<keyword evidence="3" id="KW-1185">Reference proteome</keyword>
<gene>
    <name evidence="2" type="ORF">SI65_09180</name>
</gene>
<evidence type="ECO:0008006" key="4">
    <source>
        <dbReference type="Google" id="ProtNLM"/>
    </source>
</evidence>
<dbReference type="AlphaFoldDB" id="A0A1E3B2T7"/>
<comment type="caution">
    <text evidence="2">The sequence shown here is derived from an EMBL/GenBank/DDBJ whole genome shotgun (WGS) entry which is preliminary data.</text>
</comment>
<evidence type="ECO:0000313" key="2">
    <source>
        <dbReference type="EMBL" id="ODM15239.1"/>
    </source>
</evidence>
<evidence type="ECO:0000256" key="1">
    <source>
        <dbReference type="SAM" id="MobiDB-lite"/>
    </source>
</evidence>